<feature type="domain" description="Metallo-beta-lactamase" evidence="5">
    <location>
        <begin position="12"/>
        <end position="192"/>
    </location>
</feature>
<dbReference type="AlphaFoldDB" id="A0A380TTY1"/>
<dbReference type="InterPro" id="IPR036866">
    <property type="entry name" value="RibonucZ/Hydroxyglut_hydro"/>
</dbReference>
<evidence type="ECO:0000256" key="2">
    <source>
        <dbReference type="ARBA" id="ARBA00022723"/>
    </source>
</evidence>
<dbReference type="EMBL" id="UFRQ01000003">
    <property type="protein sequence ID" value="SUT92028.1"/>
    <property type="molecule type" value="Genomic_DNA"/>
</dbReference>
<comment type="cofactor">
    <cofactor evidence="1">
        <name>Zn(2+)</name>
        <dbReference type="ChEBI" id="CHEBI:29105"/>
    </cofactor>
</comment>
<keyword evidence="3" id="KW-0378">Hydrolase</keyword>
<accession>A0A380TTY1</accession>
<evidence type="ECO:0000256" key="3">
    <source>
        <dbReference type="ARBA" id="ARBA00022801"/>
    </source>
</evidence>
<sequence length="209" mass="23390">MNIEIIPVTAFQQNCSLVWDDEKNAAIIDPGGDAQKLIKRIEELELKLQAILLTHGHLDHVGAATKLKAHFGVEILGPNSQDEYWFQSLPQQSRQFGLFEADSFTPDHWLDEDGELLNLAGYQFEVLYLPGHTPGHVGFVEHSQKVVFAGDVLFKQSIGRTDFPGGNHEELLHSIRSKLYTLPDEMIVIPGHGPATTIGQEKMQNPFVR</sequence>
<organism evidence="6 7">
    <name type="scientific">[Actinobacillus] rossii</name>
    <dbReference type="NCBI Taxonomy" id="123820"/>
    <lineage>
        <taxon>Bacteria</taxon>
        <taxon>Pseudomonadati</taxon>
        <taxon>Pseudomonadota</taxon>
        <taxon>Gammaproteobacteria</taxon>
        <taxon>Pasteurellales</taxon>
        <taxon>Pasteurellaceae</taxon>
    </lineage>
</organism>
<protein>
    <submittedName>
        <fullName evidence="6">Beta-lactamase domain-containing protein</fullName>
    </submittedName>
</protein>
<evidence type="ECO:0000256" key="4">
    <source>
        <dbReference type="ARBA" id="ARBA00022833"/>
    </source>
</evidence>
<dbReference type="OrthoDB" id="9802991at2"/>
<dbReference type="CDD" id="cd07737">
    <property type="entry name" value="YcbL-like_MBL-fold"/>
    <property type="match status" value="1"/>
</dbReference>
<gene>
    <name evidence="6" type="ORF">NCTC10801_01589</name>
</gene>
<dbReference type="GO" id="GO:0016787">
    <property type="term" value="F:hydrolase activity"/>
    <property type="evidence" value="ECO:0007669"/>
    <property type="project" value="UniProtKB-KW"/>
</dbReference>
<dbReference type="PANTHER" id="PTHR46233">
    <property type="entry name" value="HYDROXYACYLGLUTATHIONE HYDROLASE GLOC"/>
    <property type="match status" value="1"/>
</dbReference>
<evidence type="ECO:0000259" key="5">
    <source>
        <dbReference type="SMART" id="SM00849"/>
    </source>
</evidence>
<name>A0A380TTY1_9PAST</name>
<dbReference type="InterPro" id="IPR001279">
    <property type="entry name" value="Metallo-B-lactamas"/>
</dbReference>
<keyword evidence="2" id="KW-0479">Metal-binding</keyword>
<dbReference type="Pfam" id="PF00753">
    <property type="entry name" value="Lactamase_B"/>
    <property type="match status" value="1"/>
</dbReference>
<dbReference type="PANTHER" id="PTHR46233:SF3">
    <property type="entry name" value="HYDROXYACYLGLUTATHIONE HYDROLASE GLOC"/>
    <property type="match status" value="1"/>
</dbReference>
<dbReference type="InterPro" id="IPR051453">
    <property type="entry name" value="MBL_Glyoxalase_II"/>
</dbReference>
<reference evidence="6 7" key="1">
    <citation type="submission" date="2018-06" db="EMBL/GenBank/DDBJ databases">
        <authorList>
            <consortium name="Pathogen Informatics"/>
            <person name="Doyle S."/>
        </authorList>
    </citation>
    <scope>NUCLEOTIDE SEQUENCE [LARGE SCALE GENOMIC DNA]</scope>
    <source>
        <strain evidence="6 7">NCTC10801</strain>
    </source>
</reference>
<keyword evidence="7" id="KW-1185">Reference proteome</keyword>
<dbReference type="GO" id="GO:0046872">
    <property type="term" value="F:metal ion binding"/>
    <property type="evidence" value="ECO:0007669"/>
    <property type="project" value="UniProtKB-KW"/>
</dbReference>
<keyword evidence="4" id="KW-0862">Zinc</keyword>
<evidence type="ECO:0000313" key="6">
    <source>
        <dbReference type="EMBL" id="SUT92028.1"/>
    </source>
</evidence>
<proteinExistence type="predicted"/>
<dbReference type="SUPFAM" id="SSF56281">
    <property type="entry name" value="Metallo-hydrolase/oxidoreductase"/>
    <property type="match status" value="1"/>
</dbReference>
<dbReference type="SMART" id="SM00849">
    <property type="entry name" value="Lactamase_B"/>
    <property type="match status" value="1"/>
</dbReference>
<dbReference type="Gene3D" id="3.60.15.10">
    <property type="entry name" value="Ribonuclease Z/Hydroxyacylglutathione hydrolase-like"/>
    <property type="match status" value="1"/>
</dbReference>
<evidence type="ECO:0000313" key="7">
    <source>
        <dbReference type="Proteomes" id="UP000254649"/>
    </source>
</evidence>
<evidence type="ECO:0000256" key="1">
    <source>
        <dbReference type="ARBA" id="ARBA00001947"/>
    </source>
</evidence>
<dbReference type="Proteomes" id="UP000254649">
    <property type="component" value="Unassembled WGS sequence"/>
</dbReference>